<comment type="function">
    <text evidence="2">Plays an important role in DNA replication, recombination and repair. Binds to ssDNA and to an array of partner proteins to recruit them to their sites of action during DNA metabolism.</text>
</comment>
<keyword evidence="2" id="KW-0233">DNA recombination</keyword>
<dbReference type="EMBL" id="JBHTNH010000028">
    <property type="protein sequence ID" value="MFD1362780.1"/>
    <property type="molecule type" value="Genomic_DNA"/>
</dbReference>
<dbReference type="CDD" id="cd04496">
    <property type="entry name" value="SSB_OBF"/>
    <property type="match status" value="1"/>
</dbReference>
<keyword evidence="2" id="KW-0235">DNA replication</keyword>
<dbReference type="PANTHER" id="PTHR10302">
    <property type="entry name" value="SINGLE-STRANDED DNA-BINDING PROTEIN"/>
    <property type="match status" value="1"/>
</dbReference>
<dbReference type="PROSITE" id="PS50935">
    <property type="entry name" value="SSB"/>
    <property type="match status" value="1"/>
</dbReference>
<name>A0ABW3ZXR0_9BACI</name>
<reference evidence="6" key="1">
    <citation type="journal article" date="2019" name="Int. J. Syst. Evol. Microbiol.">
        <title>The Global Catalogue of Microorganisms (GCM) 10K type strain sequencing project: providing services to taxonomists for standard genome sequencing and annotation.</title>
        <authorList>
            <consortium name="The Broad Institute Genomics Platform"/>
            <consortium name="The Broad Institute Genome Sequencing Center for Infectious Disease"/>
            <person name="Wu L."/>
            <person name="Ma J."/>
        </authorList>
    </citation>
    <scope>NUCLEOTIDE SEQUENCE [LARGE SCALE GENOMIC DNA]</scope>
    <source>
        <strain evidence="6">CCUG 54822</strain>
    </source>
</reference>
<protein>
    <recommendedName>
        <fullName evidence="2 3">Single-stranded DNA-binding protein</fullName>
        <shortName evidence="2">SSB</shortName>
    </recommendedName>
</protein>
<organism evidence="5 6">
    <name type="scientific">Lentibacillus salinarum</name>
    <dbReference type="NCBI Taxonomy" id="446820"/>
    <lineage>
        <taxon>Bacteria</taxon>
        <taxon>Bacillati</taxon>
        <taxon>Bacillota</taxon>
        <taxon>Bacilli</taxon>
        <taxon>Bacillales</taxon>
        <taxon>Bacillaceae</taxon>
        <taxon>Lentibacillus</taxon>
    </lineage>
</organism>
<dbReference type="Pfam" id="PF00436">
    <property type="entry name" value="SSB"/>
    <property type="match status" value="1"/>
</dbReference>
<evidence type="ECO:0000313" key="6">
    <source>
        <dbReference type="Proteomes" id="UP001597178"/>
    </source>
</evidence>
<feature type="short sequence motif" description="Important for interaction with partner proteins" evidence="2">
    <location>
        <begin position="144"/>
        <end position="149"/>
    </location>
</feature>
<dbReference type="InterPro" id="IPR000424">
    <property type="entry name" value="Primosome_PriB/ssb"/>
</dbReference>
<sequence length="149" mass="16920">MLNNCTFVGRLGKDVDMRYTPNGKAVANFSLALTRPVADKNGTRHTDFIRCQAWGKTAETMADNLYKGDTIAIQSRVQTRTYQDQSGNNRFMTEFVVEGFPQFLKVKKWENGNGNSDNYGNRNTGQNNRQQNPFDNAQPIDIEDDDLPF</sequence>
<gene>
    <name evidence="5" type="ORF">ACFQ4A_14055</name>
</gene>
<evidence type="ECO:0000256" key="1">
    <source>
        <dbReference type="ARBA" id="ARBA00023125"/>
    </source>
</evidence>
<keyword evidence="1 2" id="KW-0238">DNA-binding</keyword>
<proteinExistence type="inferred from homology"/>
<dbReference type="PIRSF" id="PIRSF002070">
    <property type="entry name" value="SSB"/>
    <property type="match status" value="1"/>
</dbReference>
<dbReference type="SUPFAM" id="SSF50249">
    <property type="entry name" value="Nucleic acid-binding proteins"/>
    <property type="match status" value="1"/>
</dbReference>
<keyword evidence="2" id="KW-0234">DNA repair</keyword>
<dbReference type="InterPro" id="IPR012340">
    <property type="entry name" value="NA-bd_OB-fold"/>
</dbReference>
<dbReference type="RefSeq" id="WP_382401662.1">
    <property type="nucleotide sequence ID" value="NZ_JBHTNH010000028.1"/>
</dbReference>
<dbReference type="Gene3D" id="2.40.50.140">
    <property type="entry name" value="Nucleic acid-binding proteins"/>
    <property type="match status" value="1"/>
</dbReference>
<keyword evidence="6" id="KW-1185">Reference proteome</keyword>
<comment type="caution">
    <text evidence="2">Lacks conserved residue(s) required for the propagation of feature annotation.</text>
</comment>
<keyword evidence="2" id="KW-0227">DNA damage</keyword>
<comment type="subunit">
    <text evidence="2">Homotetramer.</text>
</comment>
<evidence type="ECO:0000256" key="4">
    <source>
        <dbReference type="SAM" id="MobiDB-lite"/>
    </source>
</evidence>
<comment type="caution">
    <text evidence="5">The sequence shown here is derived from an EMBL/GenBank/DDBJ whole genome shotgun (WGS) entry which is preliminary data.</text>
</comment>
<evidence type="ECO:0000256" key="2">
    <source>
        <dbReference type="HAMAP-Rule" id="MF_00984"/>
    </source>
</evidence>
<dbReference type="InterPro" id="IPR011344">
    <property type="entry name" value="ssDNA-bd"/>
</dbReference>
<dbReference type="GO" id="GO:0003677">
    <property type="term" value="F:DNA binding"/>
    <property type="evidence" value="ECO:0007669"/>
    <property type="project" value="UniProtKB-KW"/>
</dbReference>
<feature type="region of interest" description="Disordered" evidence="4">
    <location>
        <begin position="111"/>
        <end position="149"/>
    </location>
</feature>
<evidence type="ECO:0000256" key="3">
    <source>
        <dbReference type="PIRNR" id="PIRNR002070"/>
    </source>
</evidence>
<accession>A0ABW3ZXR0</accession>
<evidence type="ECO:0000313" key="5">
    <source>
        <dbReference type="EMBL" id="MFD1362780.1"/>
    </source>
</evidence>
<feature type="compositionally biased region" description="Low complexity" evidence="4">
    <location>
        <begin position="118"/>
        <end position="132"/>
    </location>
</feature>
<dbReference type="PANTHER" id="PTHR10302:SF27">
    <property type="entry name" value="SINGLE-STRANDED DNA-BINDING PROTEIN"/>
    <property type="match status" value="1"/>
</dbReference>
<dbReference type="HAMAP" id="MF_00984">
    <property type="entry name" value="SSB"/>
    <property type="match status" value="1"/>
</dbReference>
<dbReference type="Proteomes" id="UP001597178">
    <property type="component" value="Unassembled WGS sequence"/>
</dbReference>
<dbReference type="NCBIfam" id="TIGR00621">
    <property type="entry name" value="ssb"/>
    <property type="match status" value="1"/>
</dbReference>